<dbReference type="KEGG" id="ast:Asulf_00585"/>
<dbReference type="InterPro" id="IPR036503">
    <property type="entry name" value="Ald_Fedxn_OxRdtase_N_sf"/>
</dbReference>
<evidence type="ECO:0000313" key="11">
    <source>
        <dbReference type="Proteomes" id="UP000013307"/>
    </source>
</evidence>
<dbReference type="Gene3D" id="3.60.9.10">
    <property type="entry name" value="Aldehyde ferredoxin oxidoreductase, N-terminal domain"/>
    <property type="match status" value="1"/>
</dbReference>
<dbReference type="SUPFAM" id="SSF56228">
    <property type="entry name" value="Aldehyde ferredoxin oxidoreductase, N-terminal domain"/>
    <property type="match status" value="1"/>
</dbReference>
<dbReference type="Gene3D" id="1.10.599.10">
    <property type="entry name" value="Aldehyde Ferredoxin Oxidoreductase Protein, subunit A, domain 3"/>
    <property type="match status" value="1"/>
</dbReference>
<dbReference type="InterPro" id="IPR051919">
    <property type="entry name" value="W-dependent_AOR"/>
</dbReference>
<dbReference type="GO" id="GO:0046872">
    <property type="term" value="F:metal ion binding"/>
    <property type="evidence" value="ECO:0007669"/>
    <property type="project" value="UniProtKB-KW"/>
</dbReference>
<dbReference type="eggNOG" id="arCOG00706">
    <property type="taxonomic scope" value="Archaea"/>
</dbReference>
<dbReference type="STRING" id="387631.Asulf_00585"/>
<dbReference type="InterPro" id="IPR013984">
    <property type="entry name" value="Ald_Fedxn_OxRdtase_dom2"/>
</dbReference>
<keyword evidence="4" id="KW-0479">Metal-binding</keyword>
<dbReference type="PANTHER" id="PTHR30038">
    <property type="entry name" value="ALDEHYDE FERREDOXIN OXIDOREDUCTASE"/>
    <property type="match status" value="1"/>
</dbReference>
<dbReference type="Gene3D" id="1.10.569.10">
    <property type="entry name" value="Aldehyde Ferredoxin Oxidoreductase Protein, subunit A, domain 2"/>
    <property type="match status" value="1"/>
</dbReference>
<evidence type="ECO:0000256" key="4">
    <source>
        <dbReference type="ARBA" id="ARBA00022723"/>
    </source>
</evidence>
<evidence type="ECO:0000256" key="6">
    <source>
        <dbReference type="ARBA" id="ARBA00023004"/>
    </source>
</evidence>
<comment type="similarity">
    <text evidence="2">Belongs to the AOR/FOR family.</text>
</comment>
<evidence type="ECO:0000256" key="8">
    <source>
        <dbReference type="ARBA" id="ARBA00049934"/>
    </source>
</evidence>
<dbReference type="GeneID" id="15392228"/>
<comment type="cofactor">
    <cofactor evidence="8">
        <name>tungstopterin</name>
        <dbReference type="ChEBI" id="CHEBI:30402"/>
    </cofactor>
</comment>
<evidence type="ECO:0000256" key="3">
    <source>
        <dbReference type="ARBA" id="ARBA00022485"/>
    </source>
</evidence>
<evidence type="ECO:0000256" key="7">
    <source>
        <dbReference type="ARBA" id="ARBA00023014"/>
    </source>
</evidence>
<dbReference type="GO" id="GO:0009055">
    <property type="term" value="F:electron transfer activity"/>
    <property type="evidence" value="ECO:0007669"/>
    <property type="project" value="InterPro"/>
</dbReference>
<accession>N0BKB8</accession>
<dbReference type="GO" id="GO:0051539">
    <property type="term" value="F:4 iron, 4 sulfur cluster binding"/>
    <property type="evidence" value="ECO:0007669"/>
    <property type="project" value="UniProtKB-KW"/>
</dbReference>
<dbReference type="HOGENOM" id="CLU_020364_1_0_2"/>
<evidence type="ECO:0000256" key="5">
    <source>
        <dbReference type="ARBA" id="ARBA00023002"/>
    </source>
</evidence>
<dbReference type="InterPro" id="IPR001203">
    <property type="entry name" value="OxRdtase_Ald_Fedxn_C"/>
</dbReference>
<dbReference type="Pfam" id="PF01314">
    <property type="entry name" value="AFOR_C"/>
    <property type="match status" value="1"/>
</dbReference>
<keyword evidence="6" id="KW-0408">Iron</keyword>
<evidence type="ECO:0000256" key="1">
    <source>
        <dbReference type="ARBA" id="ARBA00001966"/>
    </source>
</evidence>
<keyword evidence="7" id="KW-0411">Iron-sulfur</keyword>
<evidence type="ECO:0000256" key="2">
    <source>
        <dbReference type="ARBA" id="ARBA00011032"/>
    </source>
</evidence>
<keyword evidence="3" id="KW-0004">4Fe-4S</keyword>
<dbReference type="PANTHER" id="PTHR30038:SF9">
    <property type="entry name" value="ALDEHYDE FERREDOXIN OXIDOREDUCTASE"/>
    <property type="match status" value="1"/>
</dbReference>
<sequence>MNIARINLSKGTITVSKIPSDLKPYIGGKGIATKLLFGILPKVDPFHPDNAIIFGIGPVNGIRLSGASRVTAVFKSPLTFGYGESQCGGYLAYEMKKAGIDFLYITGKARKPVYISVEDRNIEIKDASHLWGKDSYETEEILEKEEGGEILSIGQAGENLVRFACINHRKGRQFGRGGAGAVMGSKMLKAIVVKGSGEVEVADSDRLREFRKWMLENVVSKLEGMKRYGTLGIANLTNEAGVLPTKYWERGSFEELEKINAEAFDRYTEKSTACYGCAVSCGKIRKAGDVEVEGPEYETLYAFGPLCYNSDAESIFRANDLCDRYGMDTISAGNVVAFYMACSERGEVDERVDFGDSNAILELLKKIAFRQDIGDILAEGSKIASERMGVSVEAVHVKGLEPPGYDPRGLYSMALAYVTSHRGACHMRSCAYRPNLTGAVDRFSVDKQAELVKDLEDFYCVVDSFVFCRFLCLPVIGMYWQDIARLYEIVTGNSVSVEDLKKAGESIWNLTREFNLREGVVDENLPSTFFRPVKHYDRELVVRKEDFDRMVEKYRSLRGL</sequence>
<dbReference type="InterPro" id="IPR013985">
    <property type="entry name" value="Ald_Fedxn_OxRdtase_dom3"/>
</dbReference>
<dbReference type="GO" id="GO:0016625">
    <property type="term" value="F:oxidoreductase activity, acting on the aldehyde or oxo group of donors, iron-sulfur protein as acceptor"/>
    <property type="evidence" value="ECO:0007669"/>
    <property type="project" value="InterPro"/>
</dbReference>
<organism evidence="10 11">
    <name type="scientific">Archaeoglobus sulfaticallidus PM70-1</name>
    <dbReference type="NCBI Taxonomy" id="387631"/>
    <lineage>
        <taxon>Archaea</taxon>
        <taxon>Methanobacteriati</taxon>
        <taxon>Methanobacteriota</taxon>
        <taxon>Archaeoglobi</taxon>
        <taxon>Archaeoglobales</taxon>
        <taxon>Archaeoglobaceae</taxon>
        <taxon>Archaeoglobus</taxon>
    </lineage>
</organism>
<dbReference type="SMART" id="SM00790">
    <property type="entry name" value="AFOR_N"/>
    <property type="match status" value="1"/>
</dbReference>
<evidence type="ECO:0000259" key="9">
    <source>
        <dbReference type="SMART" id="SM00790"/>
    </source>
</evidence>
<dbReference type="Proteomes" id="UP000013307">
    <property type="component" value="Chromosome"/>
</dbReference>
<dbReference type="SUPFAM" id="SSF48310">
    <property type="entry name" value="Aldehyde ferredoxin oxidoreductase, C-terminal domains"/>
    <property type="match status" value="1"/>
</dbReference>
<protein>
    <submittedName>
        <fullName evidence="10">Aldehyde:ferredoxin oxidoreductase</fullName>
    </submittedName>
</protein>
<dbReference type="Pfam" id="PF02730">
    <property type="entry name" value="AFOR_N"/>
    <property type="match status" value="1"/>
</dbReference>
<dbReference type="OrthoDB" id="30771at2157"/>
<feature type="domain" description="Aldehyde ferredoxin oxidoreductase N-terminal" evidence="9">
    <location>
        <begin position="1"/>
        <end position="197"/>
    </location>
</feature>
<dbReference type="AlphaFoldDB" id="N0BKB8"/>
<name>N0BKB8_9EURY</name>
<gene>
    <name evidence="10" type="ORF">Asulf_00585</name>
</gene>
<keyword evidence="5" id="KW-0560">Oxidoreductase</keyword>
<keyword evidence="11" id="KW-1185">Reference proteome</keyword>
<reference evidence="10 11" key="1">
    <citation type="journal article" date="2013" name="Genome Announc.">
        <title>Complete Genome Sequence of the Thermophilic and Facultatively Chemolithoautotrophic Sulfate Reducer Archaeoglobus sulfaticallidus Strain PM70-1T.</title>
        <authorList>
            <person name="Stokke R."/>
            <person name="Hocking W.P."/>
            <person name="Steinsbu B.O."/>
            <person name="Steen I.H."/>
        </authorList>
    </citation>
    <scope>NUCLEOTIDE SEQUENCE [LARGE SCALE GENOMIC DNA]</scope>
    <source>
        <strain evidence="10">PM70-1</strain>
    </source>
</reference>
<dbReference type="InterPro" id="IPR036021">
    <property type="entry name" value="Tungsten_al_ferr_oxy-like_C"/>
</dbReference>
<dbReference type="EMBL" id="CP005290">
    <property type="protein sequence ID" value="AGK60605.1"/>
    <property type="molecule type" value="Genomic_DNA"/>
</dbReference>
<comment type="cofactor">
    <cofactor evidence="1">
        <name>[4Fe-4S] cluster</name>
        <dbReference type="ChEBI" id="CHEBI:49883"/>
    </cofactor>
</comment>
<dbReference type="RefSeq" id="WP_015590204.1">
    <property type="nucleotide sequence ID" value="NC_021169.1"/>
</dbReference>
<dbReference type="InterPro" id="IPR013983">
    <property type="entry name" value="Ald_Fedxn_OxRdtase_N"/>
</dbReference>
<evidence type="ECO:0000313" key="10">
    <source>
        <dbReference type="EMBL" id="AGK60605.1"/>
    </source>
</evidence>
<proteinExistence type="inferred from homology"/>